<evidence type="ECO:0000256" key="5">
    <source>
        <dbReference type="ARBA" id="ARBA00022771"/>
    </source>
</evidence>
<evidence type="ECO:0000256" key="7">
    <source>
        <dbReference type="ARBA" id="ARBA00022833"/>
    </source>
</evidence>
<dbReference type="SUPFAM" id="SSF57850">
    <property type="entry name" value="RING/U-box"/>
    <property type="match status" value="1"/>
</dbReference>
<evidence type="ECO:0000313" key="11">
    <source>
        <dbReference type="EMBL" id="KAK8939414.1"/>
    </source>
</evidence>
<dbReference type="EC" id="2.3.2.27" evidence="2"/>
<name>A0ABR2LFN3_9ASPA</name>
<organism evidence="11 12">
    <name type="scientific">Platanthera guangdongensis</name>
    <dbReference type="NCBI Taxonomy" id="2320717"/>
    <lineage>
        <taxon>Eukaryota</taxon>
        <taxon>Viridiplantae</taxon>
        <taxon>Streptophyta</taxon>
        <taxon>Embryophyta</taxon>
        <taxon>Tracheophyta</taxon>
        <taxon>Spermatophyta</taxon>
        <taxon>Magnoliopsida</taxon>
        <taxon>Liliopsida</taxon>
        <taxon>Asparagales</taxon>
        <taxon>Orchidaceae</taxon>
        <taxon>Orchidoideae</taxon>
        <taxon>Orchideae</taxon>
        <taxon>Orchidinae</taxon>
        <taxon>Platanthera</taxon>
    </lineage>
</organism>
<evidence type="ECO:0000259" key="10">
    <source>
        <dbReference type="PROSITE" id="PS50089"/>
    </source>
</evidence>
<dbReference type="Pfam" id="PF13639">
    <property type="entry name" value="zf-RING_2"/>
    <property type="match status" value="1"/>
</dbReference>
<feature type="domain" description="RING-type" evidence="10">
    <location>
        <begin position="301"/>
        <end position="342"/>
    </location>
</feature>
<evidence type="ECO:0000256" key="3">
    <source>
        <dbReference type="ARBA" id="ARBA00022679"/>
    </source>
</evidence>
<evidence type="ECO:0000313" key="12">
    <source>
        <dbReference type="Proteomes" id="UP001412067"/>
    </source>
</evidence>
<protein>
    <recommendedName>
        <fullName evidence="2">RING-type E3 ubiquitin transferase</fullName>
        <ecNumber evidence="2">2.3.2.27</ecNumber>
    </recommendedName>
</protein>
<proteinExistence type="predicted"/>
<dbReference type="PROSITE" id="PS50089">
    <property type="entry name" value="ZF_RING_2"/>
    <property type="match status" value="1"/>
</dbReference>
<evidence type="ECO:0000256" key="4">
    <source>
        <dbReference type="ARBA" id="ARBA00022723"/>
    </source>
</evidence>
<dbReference type="SMART" id="SM00184">
    <property type="entry name" value="RING"/>
    <property type="match status" value="1"/>
</dbReference>
<feature type="compositionally biased region" description="Polar residues" evidence="9">
    <location>
        <begin position="136"/>
        <end position="198"/>
    </location>
</feature>
<keyword evidence="12" id="KW-1185">Reference proteome</keyword>
<evidence type="ECO:0000256" key="8">
    <source>
        <dbReference type="PROSITE-ProRule" id="PRU00175"/>
    </source>
</evidence>
<evidence type="ECO:0000256" key="9">
    <source>
        <dbReference type="SAM" id="MobiDB-lite"/>
    </source>
</evidence>
<keyword evidence="6" id="KW-0833">Ubl conjugation pathway</keyword>
<sequence length="350" mass="38864">MDEKTPYGVACSRASSSHAGKSSKLFSTSADHQKPLPSKVNQLLPVAQRSNRVKNIVPKRIPKQLETSGSKATTPKTTRVREAFSFLDNTNSANHQYSIEDREQVRREPGCRSLYAPTFSFTQRLIASRDAKKATKNCTQGAKTGTKNGDSKRNSSSISNAIPSVCSQSISSPNRRETTTITRSFSASSKRKLSGSTNCSRMMNKSIIDHRGLIKPPEHSDAGIILRRHARGNPFHDQHEELRMDIDDMSYEELLDLSEKIGSVSTGLTDEALEKCVLRSSFKLPISQSGNNQLIEDGNRCSICQEECDDGEEIGTLACGHWYHPVCIQYWLRQKNWCPICKAPASVDIN</sequence>
<dbReference type="InterPro" id="IPR013083">
    <property type="entry name" value="Znf_RING/FYVE/PHD"/>
</dbReference>
<dbReference type="InterPro" id="IPR001841">
    <property type="entry name" value="Znf_RING"/>
</dbReference>
<dbReference type="PANTHER" id="PTHR22937:SF136">
    <property type="entry name" value="RING-TYPE E3 UBIQUITIN TRANSFERASE"/>
    <property type="match status" value="1"/>
</dbReference>
<comment type="caution">
    <text evidence="11">The sequence shown here is derived from an EMBL/GenBank/DDBJ whole genome shotgun (WGS) entry which is preliminary data.</text>
</comment>
<accession>A0ABR2LFN3</accession>
<feature type="region of interest" description="Disordered" evidence="9">
    <location>
        <begin position="1"/>
        <end position="39"/>
    </location>
</feature>
<keyword evidence="7" id="KW-0862">Zinc</keyword>
<comment type="catalytic activity">
    <reaction evidence="1">
        <text>S-ubiquitinyl-[E2 ubiquitin-conjugating enzyme]-L-cysteine + [acceptor protein]-L-lysine = [E2 ubiquitin-conjugating enzyme]-L-cysteine + N(6)-ubiquitinyl-[acceptor protein]-L-lysine.</text>
        <dbReference type="EC" id="2.3.2.27"/>
    </reaction>
</comment>
<dbReference type="Gene3D" id="3.30.40.10">
    <property type="entry name" value="Zinc/RING finger domain, C3HC4 (zinc finger)"/>
    <property type="match status" value="1"/>
</dbReference>
<dbReference type="InterPro" id="IPR045191">
    <property type="entry name" value="MBR1/2-like"/>
</dbReference>
<feature type="compositionally biased region" description="Low complexity" evidence="9">
    <location>
        <begin position="12"/>
        <end position="27"/>
    </location>
</feature>
<gene>
    <name evidence="11" type="primary">BB</name>
    <name evidence="11" type="ORF">KSP40_PGU013299</name>
</gene>
<keyword evidence="4" id="KW-0479">Metal-binding</keyword>
<evidence type="ECO:0000256" key="1">
    <source>
        <dbReference type="ARBA" id="ARBA00000900"/>
    </source>
</evidence>
<dbReference type="Proteomes" id="UP001412067">
    <property type="component" value="Unassembled WGS sequence"/>
</dbReference>
<dbReference type="EMBL" id="JBBWWR010000020">
    <property type="protein sequence ID" value="KAK8939414.1"/>
    <property type="molecule type" value="Genomic_DNA"/>
</dbReference>
<reference evidence="11 12" key="1">
    <citation type="journal article" date="2022" name="Nat. Plants">
        <title>Genomes of leafy and leafless Platanthera orchids illuminate the evolution of mycoheterotrophy.</title>
        <authorList>
            <person name="Li M.H."/>
            <person name="Liu K.W."/>
            <person name="Li Z."/>
            <person name="Lu H.C."/>
            <person name="Ye Q.L."/>
            <person name="Zhang D."/>
            <person name="Wang J.Y."/>
            <person name="Li Y.F."/>
            <person name="Zhong Z.M."/>
            <person name="Liu X."/>
            <person name="Yu X."/>
            <person name="Liu D.K."/>
            <person name="Tu X.D."/>
            <person name="Liu B."/>
            <person name="Hao Y."/>
            <person name="Liao X.Y."/>
            <person name="Jiang Y.T."/>
            <person name="Sun W.H."/>
            <person name="Chen J."/>
            <person name="Chen Y.Q."/>
            <person name="Ai Y."/>
            <person name="Zhai J.W."/>
            <person name="Wu S.S."/>
            <person name="Zhou Z."/>
            <person name="Hsiao Y.Y."/>
            <person name="Wu W.L."/>
            <person name="Chen Y.Y."/>
            <person name="Lin Y.F."/>
            <person name="Hsu J.L."/>
            <person name="Li C.Y."/>
            <person name="Wang Z.W."/>
            <person name="Zhao X."/>
            <person name="Zhong W.Y."/>
            <person name="Ma X.K."/>
            <person name="Ma L."/>
            <person name="Huang J."/>
            <person name="Chen G.Z."/>
            <person name="Huang M.Z."/>
            <person name="Huang L."/>
            <person name="Peng D.H."/>
            <person name="Luo Y.B."/>
            <person name="Zou S.Q."/>
            <person name="Chen S.P."/>
            <person name="Lan S."/>
            <person name="Tsai W.C."/>
            <person name="Van de Peer Y."/>
            <person name="Liu Z.J."/>
        </authorList>
    </citation>
    <scope>NUCLEOTIDE SEQUENCE [LARGE SCALE GENOMIC DNA]</scope>
    <source>
        <strain evidence="11">Lor288</strain>
    </source>
</reference>
<feature type="region of interest" description="Disordered" evidence="9">
    <location>
        <begin position="130"/>
        <end position="198"/>
    </location>
</feature>
<keyword evidence="3" id="KW-0808">Transferase</keyword>
<keyword evidence="5 8" id="KW-0863">Zinc-finger</keyword>
<evidence type="ECO:0000256" key="2">
    <source>
        <dbReference type="ARBA" id="ARBA00012483"/>
    </source>
</evidence>
<evidence type="ECO:0000256" key="6">
    <source>
        <dbReference type="ARBA" id="ARBA00022786"/>
    </source>
</evidence>
<dbReference type="PANTHER" id="PTHR22937">
    <property type="entry name" value="E3 UBIQUITIN-PROTEIN LIGASE RNF165"/>
    <property type="match status" value="1"/>
</dbReference>